<dbReference type="EMBL" id="BDGG01000001">
    <property type="protein sequence ID" value="GAU90215.1"/>
    <property type="molecule type" value="Genomic_DNA"/>
</dbReference>
<name>A0A1D1UPA0_RAMVA</name>
<keyword evidence="2" id="KW-1185">Reference proteome</keyword>
<proteinExistence type="predicted"/>
<evidence type="ECO:0000313" key="2">
    <source>
        <dbReference type="Proteomes" id="UP000186922"/>
    </source>
</evidence>
<accession>A0A1D1UPA0</accession>
<reference evidence="1 2" key="1">
    <citation type="journal article" date="2016" name="Nat. Commun.">
        <title>Extremotolerant tardigrade genome and improved radiotolerance of human cultured cells by tardigrade-unique protein.</title>
        <authorList>
            <person name="Hashimoto T."/>
            <person name="Horikawa D.D."/>
            <person name="Saito Y."/>
            <person name="Kuwahara H."/>
            <person name="Kozuka-Hata H."/>
            <person name="Shin-I T."/>
            <person name="Minakuchi Y."/>
            <person name="Ohishi K."/>
            <person name="Motoyama A."/>
            <person name="Aizu T."/>
            <person name="Enomoto A."/>
            <person name="Kondo K."/>
            <person name="Tanaka S."/>
            <person name="Hara Y."/>
            <person name="Koshikawa S."/>
            <person name="Sagara H."/>
            <person name="Miura T."/>
            <person name="Yokobori S."/>
            <person name="Miyagawa K."/>
            <person name="Suzuki Y."/>
            <person name="Kubo T."/>
            <person name="Oyama M."/>
            <person name="Kohara Y."/>
            <person name="Fujiyama A."/>
            <person name="Arakawa K."/>
            <person name="Katayama T."/>
            <person name="Toyoda A."/>
            <person name="Kunieda T."/>
        </authorList>
    </citation>
    <scope>NUCLEOTIDE SEQUENCE [LARGE SCALE GENOMIC DNA]</scope>
    <source>
        <strain evidence="1 2">YOKOZUNA-1</strain>
    </source>
</reference>
<dbReference type="AlphaFoldDB" id="A0A1D1UPA0"/>
<protein>
    <submittedName>
        <fullName evidence="1">Uncharacterized protein</fullName>
    </submittedName>
</protein>
<evidence type="ECO:0000313" key="1">
    <source>
        <dbReference type="EMBL" id="GAU90215.1"/>
    </source>
</evidence>
<sequence>MSYHVMSWGIVVCQFVNHNQAVIKLRALSSNEQSTCIYYHGGSFYSIERIPETAAKGHESSHLPEQDTLLERYRNAVVNMKTKGCGSPWGSPVCNKSGRRYRY</sequence>
<gene>
    <name evidence="1" type="primary">RvY_02665-1</name>
    <name evidence="1" type="synonym">RvY_02665.1</name>
    <name evidence="1" type="ORF">RvY_02665</name>
</gene>
<comment type="caution">
    <text evidence="1">The sequence shown here is derived from an EMBL/GenBank/DDBJ whole genome shotgun (WGS) entry which is preliminary data.</text>
</comment>
<dbReference type="Proteomes" id="UP000186922">
    <property type="component" value="Unassembled WGS sequence"/>
</dbReference>
<organism evidence="1 2">
    <name type="scientific">Ramazzottius varieornatus</name>
    <name type="common">Water bear</name>
    <name type="synonym">Tardigrade</name>
    <dbReference type="NCBI Taxonomy" id="947166"/>
    <lineage>
        <taxon>Eukaryota</taxon>
        <taxon>Metazoa</taxon>
        <taxon>Ecdysozoa</taxon>
        <taxon>Tardigrada</taxon>
        <taxon>Eutardigrada</taxon>
        <taxon>Parachela</taxon>
        <taxon>Hypsibioidea</taxon>
        <taxon>Ramazzottiidae</taxon>
        <taxon>Ramazzottius</taxon>
    </lineage>
</organism>